<proteinExistence type="predicted"/>
<feature type="chain" id="PRO_5037056648" description="Phosphoesterase" evidence="3">
    <location>
        <begin position="39"/>
        <end position="513"/>
    </location>
</feature>
<dbReference type="PANTHER" id="PTHR31956:SF8">
    <property type="entry name" value="ACID PHOSPHATASE PHOA (AFU_ORTHOLOGUE AFUA_1G03570)"/>
    <property type="match status" value="1"/>
</dbReference>
<evidence type="ECO:0008006" key="6">
    <source>
        <dbReference type="Google" id="ProtNLM"/>
    </source>
</evidence>
<evidence type="ECO:0000256" key="3">
    <source>
        <dbReference type="SAM" id="SignalP"/>
    </source>
</evidence>
<dbReference type="EMBL" id="BMVG01000023">
    <property type="protein sequence ID" value="GHE10404.1"/>
    <property type="molecule type" value="Genomic_DNA"/>
</dbReference>
<keyword evidence="3" id="KW-0732">Signal</keyword>
<keyword evidence="1" id="KW-0378">Hydrolase</keyword>
<dbReference type="RefSeq" id="WP_189957317.1">
    <property type="nucleotide sequence ID" value="NZ_BMVG01000023.1"/>
</dbReference>
<dbReference type="Proteomes" id="UP000655443">
    <property type="component" value="Unassembled WGS sequence"/>
</dbReference>
<comment type="caution">
    <text evidence="4">The sequence shown here is derived from an EMBL/GenBank/DDBJ whole genome shotgun (WGS) entry which is preliminary data.</text>
</comment>
<evidence type="ECO:0000313" key="4">
    <source>
        <dbReference type="EMBL" id="GHE10404.1"/>
    </source>
</evidence>
<protein>
    <recommendedName>
        <fullName evidence="6">Phosphoesterase</fullName>
    </recommendedName>
</protein>
<reference evidence="4" key="1">
    <citation type="journal article" date="2014" name="Int. J. Syst. Evol. Microbiol.">
        <title>Complete genome sequence of Corynebacterium casei LMG S-19264T (=DSM 44701T), isolated from a smear-ripened cheese.</title>
        <authorList>
            <consortium name="US DOE Joint Genome Institute (JGI-PGF)"/>
            <person name="Walter F."/>
            <person name="Albersmeier A."/>
            <person name="Kalinowski J."/>
            <person name="Ruckert C."/>
        </authorList>
    </citation>
    <scope>NUCLEOTIDE SEQUENCE</scope>
    <source>
        <strain evidence="4">JCM 4714</strain>
    </source>
</reference>
<gene>
    <name evidence="4" type="ORF">GCM10010339_66450</name>
</gene>
<reference evidence="4" key="2">
    <citation type="submission" date="2020-09" db="EMBL/GenBank/DDBJ databases">
        <authorList>
            <person name="Sun Q."/>
            <person name="Ohkuma M."/>
        </authorList>
    </citation>
    <scope>NUCLEOTIDE SEQUENCE</scope>
    <source>
        <strain evidence="4">JCM 4714</strain>
    </source>
</reference>
<sequence length="513" mass="53954">MNVSLSFVSPPRRVLAAGTATALLAALVVATAASPVRAASGASTTTDNLLVDPGGEDAAICSPTGLDGMTVPGWTTTSGEPNTVCYGAAGGYPTASTPGSPTRGKGFFDGGATGDSGLEQTVDVSSSGTAIDTRTVGWNLSGWLGGYASQNDRVALTSTFLDANGAALGSSTLGPVTDTDRHNTTELLRRTGTGTVPAGTRSIRVSLAFTYTAGDVADGYADDLSLTLTTPVTQPVLTPPPSRVPGYDHVFVVYMENENYENIIGNTAEAPYINSLASANSVLTQSYATTHPSDPNYVALAAGGLYGLTDNTITTTTIDAPHLGNSVEAAGKTWKSYVENMNGDCDTTSHGNYSPDDTPFYYFKDMKTDAARCAAHWQPLTQMTQDLNTTATTPDFVWFAADGCDDMEDCGITAGDTWLKNTLPTIFNSPAWTQQRSLLILTWDEAATKAYGPNYPNRVPTVLIGSQGSVATGYHSDQRTDQYGLLRTVDRALGLTPLTNNDRYAATVNDVWR</sequence>
<keyword evidence="5" id="KW-1185">Reference proteome</keyword>
<feature type="signal peptide" evidence="3">
    <location>
        <begin position="1"/>
        <end position="38"/>
    </location>
</feature>
<dbReference type="Pfam" id="PF04185">
    <property type="entry name" value="Phosphoesterase"/>
    <property type="match status" value="1"/>
</dbReference>
<organism evidence="4 5">
    <name type="scientific">Streptomyces alanosinicus</name>
    <dbReference type="NCBI Taxonomy" id="68171"/>
    <lineage>
        <taxon>Bacteria</taxon>
        <taxon>Bacillati</taxon>
        <taxon>Actinomycetota</taxon>
        <taxon>Actinomycetes</taxon>
        <taxon>Kitasatosporales</taxon>
        <taxon>Streptomycetaceae</taxon>
        <taxon>Streptomyces</taxon>
    </lineage>
</organism>
<name>A0A919D6C5_9ACTN</name>
<dbReference type="InterPro" id="IPR017850">
    <property type="entry name" value="Alkaline_phosphatase_core_sf"/>
</dbReference>
<evidence type="ECO:0000256" key="1">
    <source>
        <dbReference type="ARBA" id="ARBA00022801"/>
    </source>
</evidence>
<keyword evidence="2" id="KW-0843">Virulence</keyword>
<dbReference type="InterPro" id="IPR007312">
    <property type="entry name" value="Phosphoesterase"/>
</dbReference>
<dbReference type="AlphaFoldDB" id="A0A919D6C5"/>
<dbReference type="Gene3D" id="3.40.720.10">
    <property type="entry name" value="Alkaline Phosphatase, subunit A"/>
    <property type="match status" value="1"/>
</dbReference>
<evidence type="ECO:0000313" key="5">
    <source>
        <dbReference type="Proteomes" id="UP000655443"/>
    </source>
</evidence>
<dbReference type="PANTHER" id="PTHR31956">
    <property type="entry name" value="NON-SPECIFIC PHOSPHOLIPASE C4-RELATED"/>
    <property type="match status" value="1"/>
</dbReference>
<accession>A0A919D6C5</accession>
<dbReference type="GO" id="GO:0009395">
    <property type="term" value="P:phospholipid catabolic process"/>
    <property type="evidence" value="ECO:0007669"/>
    <property type="project" value="TreeGrafter"/>
</dbReference>
<dbReference type="GO" id="GO:0016788">
    <property type="term" value="F:hydrolase activity, acting on ester bonds"/>
    <property type="evidence" value="ECO:0007669"/>
    <property type="project" value="InterPro"/>
</dbReference>
<evidence type="ECO:0000256" key="2">
    <source>
        <dbReference type="ARBA" id="ARBA00023026"/>
    </source>
</evidence>